<keyword evidence="2" id="KW-0560">Oxidoreductase</keyword>
<dbReference type="Proteomes" id="UP000239415">
    <property type="component" value="Unassembled WGS sequence"/>
</dbReference>
<dbReference type="PANTHER" id="PTHR35446:SF2">
    <property type="entry name" value="CARBOXYMUCONOLACTONE DECARBOXYLASE-LIKE DOMAIN-CONTAINING PROTEIN"/>
    <property type="match status" value="1"/>
</dbReference>
<evidence type="ECO:0000313" key="2">
    <source>
        <dbReference type="EMBL" id="PRX21994.1"/>
    </source>
</evidence>
<gene>
    <name evidence="2" type="ORF">CLV67_105171</name>
</gene>
<dbReference type="InterPro" id="IPR010195">
    <property type="entry name" value="Uncharacterised_peroxidase-rel"/>
</dbReference>
<feature type="domain" description="Carboxymuconolactone decarboxylase-like" evidence="1">
    <location>
        <begin position="50"/>
        <end position="98"/>
    </location>
</feature>
<accession>A0A2T0KF26</accession>
<keyword evidence="2" id="KW-0575">Peroxidase</keyword>
<sequence>MAVDVCAQWDMFIEKIPEDAAAGATADYYRQQREAWGFLPNYAGAFGHRPDVAQAWNGLNVAIRNGMDRRRFELATIAAARALRSTYCTAAHSKFLRDVCGDETSLHRIAEAPDGDTLDERDRAVYRFAAKVATDAASVEQHDVDQLRSAGLSDADIADVVYAAAARSFFTRVLDGLGAKLDAQTAGEFAPDLYSSMVVGREAAER</sequence>
<dbReference type="InterPro" id="IPR003779">
    <property type="entry name" value="CMD-like"/>
</dbReference>
<dbReference type="AlphaFoldDB" id="A0A2T0KF26"/>
<name>A0A2T0KF26_9ACTN</name>
<protein>
    <submittedName>
        <fullName evidence="2">Putative peroxidase-related enzyme</fullName>
    </submittedName>
</protein>
<dbReference type="SUPFAM" id="SSF69118">
    <property type="entry name" value="AhpD-like"/>
    <property type="match status" value="1"/>
</dbReference>
<comment type="caution">
    <text evidence="2">The sequence shown here is derived from an EMBL/GenBank/DDBJ whole genome shotgun (WGS) entry which is preliminary data.</text>
</comment>
<evidence type="ECO:0000259" key="1">
    <source>
        <dbReference type="Pfam" id="PF02627"/>
    </source>
</evidence>
<dbReference type="Gene3D" id="1.20.1290.10">
    <property type="entry name" value="AhpD-like"/>
    <property type="match status" value="1"/>
</dbReference>
<proteinExistence type="predicted"/>
<dbReference type="Pfam" id="PF02627">
    <property type="entry name" value="CMD"/>
    <property type="match status" value="1"/>
</dbReference>
<dbReference type="EMBL" id="PVMZ01000005">
    <property type="protein sequence ID" value="PRX21994.1"/>
    <property type="molecule type" value="Genomic_DNA"/>
</dbReference>
<dbReference type="InterPro" id="IPR029032">
    <property type="entry name" value="AhpD-like"/>
</dbReference>
<organism evidence="2 3">
    <name type="scientific">Actinoplanes italicus</name>
    <dbReference type="NCBI Taxonomy" id="113567"/>
    <lineage>
        <taxon>Bacteria</taxon>
        <taxon>Bacillati</taxon>
        <taxon>Actinomycetota</taxon>
        <taxon>Actinomycetes</taxon>
        <taxon>Micromonosporales</taxon>
        <taxon>Micromonosporaceae</taxon>
        <taxon>Actinoplanes</taxon>
    </lineage>
</organism>
<reference evidence="2 3" key="1">
    <citation type="submission" date="2018-03" db="EMBL/GenBank/DDBJ databases">
        <title>Genomic Encyclopedia of Archaeal and Bacterial Type Strains, Phase II (KMG-II): from individual species to whole genera.</title>
        <authorList>
            <person name="Goeker M."/>
        </authorList>
    </citation>
    <scope>NUCLEOTIDE SEQUENCE [LARGE SCALE GENOMIC DNA]</scope>
    <source>
        <strain evidence="2 3">DSM 43146</strain>
    </source>
</reference>
<evidence type="ECO:0000313" key="3">
    <source>
        <dbReference type="Proteomes" id="UP000239415"/>
    </source>
</evidence>
<dbReference type="PANTHER" id="PTHR35446">
    <property type="entry name" value="SI:CH211-175M2.5"/>
    <property type="match status" value="1"/>
</dbReference>
<keyword evidence="3" id="KW-1185">Reference proteome</keyword>
<dbReference type="GO" id="GO:0051920">
    <property type="term" value="F:peroxiredoxin activity"/>
    <property type="evidence" value="ECO:0007669"/>
    <property type="project" value="InterPro"/>
</dbReference>
<dbReference type="NCBIfam" id="TIGR01926">
    <property type="entry name" value="peroxid_rel"/>
    <property type="match status" value="1"/>
</dbReference>